<organism evidence="3 4">
    <name type="scientific">Allostreptomyces psammosilenae</name>
    <dbReference type="NCBI Taxonomy" id="1892865"/>
    <lineage>
        <taxon>Bacteria</taxon>
        <taxon>Bacillati</taxon>
        <taxon>Actinomycetota</taxon>
        <taxon>Actinomycetes</taxon>
        <taxon>Kitasatosporales</taxon>
        <taxon>Streptomycetaceae</taxon>
        <taxon>Allostreptomyces</taxon>
    </lineage>
</organism>
<protein>
    <recommendedName>
        <fullName evidence="5">Integral membrane protein</fullName>
    </recommendedName>
</protein>
<dbReference type="Proteomes" id="UP000567795">
    <property type="component" value="Unassembled WGS sequence"/>
</dbReference>
<keyword evidence="2" id="KW-1133">Transmembrane helix</keyword>
<dbReference type="Pfam" id="PF19608">
    <property type="entry name" value="DUF6113"/>
    <property type="match status" value="1"/>
</dbReference>
<dbReference type="InterPro" id="IPR046095">
    <property type="entry name" value="DUF6113"/>
</dbReference>
<evidence type="ECO:0000256" key="2">
    <source>
        <dbReference type="SAM" id="Phobius"/>
    </source>
</evidence>
<gene>
    <name evidence="3" type="ORF">FHU37_005108</name>
</gene>
<dbReference type="RefSeq" id="WP_179816968.1">
    <property type="nucleotide sequence ID" value="NZ_JACBZD010000002.1"/>
</dbReference>
<evidence type="ECO:0000256" key="1">
    <source>
        <dbReference type="SAM" id="MobiDB-lite"/>
    </source>
</evidence>
<evidence type="ECO:0008006" key="5">
    <source>
        <dbReference type="Google" id="ProtNLM"/>
    </source>
</evidence>
<feature type="transmembrane region" description="Helical" evidence="2">
    <location>
        <begin position="70"/>
        <end position="89"/>
    </location>
</feature>
<name>A0A853A131_9ACTN</name>
<keyword evidence="2" id="KW-0472">Membrane</keyword>
<feature type="compositionally biased region" description="Gly residues" evidence="1">
    <location>
        <begin position="13"/>
        <end position="22"/>
    </location>
</feature>
<sequence length="161" mass="15621">MSPDVSRPQTGRSGTGRPGAAGSGAAPAGPPAPPATPPLAVRLVLYPLLALLGGAVCVAGSLVLEWAPPGGLMLALLGTVGLFAAGGALTGSRAGVAAPAVAWLLVLFLLLYGRPEGDAALAGSLGAFLYLLGGAGCAMVMMMMPAGLVGRRGAPWAGAPR</sequence>
<evidence type="ECO:0000313" key="3">
    <source>
        <dbReference type="EMBL" id="NYI08079.1"/>
    </source>
</evidence>
<feature type="transmembrane region" description="Helical" evidence="2">
    <location>
        <begin position="119"/>
        <end position="142"/>
    </location>
</feature>
<keyword evidence="2" id="KW-0812">Transmembrane</keyword>
<dbReference type="EMBL" id="JACBZD010000002">
    <property type="protein sequence ID" value="NYI08079.1"/>
    <property type="molecule type" value="Genomic_DNA"/>
</dbReference>
<reference evidence="3 4" key="1">
    <citation type="submission" date="2020-07" db="EMBL/GenBank/DDBJ databases">
        <title>Sequencing the genomes of 1000 actinobacteria strains.</title>
        <authorList>
            <person name="Klenk H.-P."/>
        </authorList>
    </citation>
    <scope>NUCLEOTIDE SEQUENCE [LARGE SCALE GENOMIC DNA]</scope>
    <source>
        <strain evidence="3 4">DSM 42178</strain>
    </source>
</reference>
<keyword evidence="4" id="KW-1185">Reference proteome</keyword>
<feature type="transmembrane region" description="Helical" evidence="2">
    <location>
        <begin position="96"/>
        <end position="113"/>
    </location>
</feature>
<comment type="caution">
    <text evidence="3">The sequence shown here is derived from an EMBL/GenBank/DDBJ whole genome shotgun (WGS) entry which is preliminary data.</text>
</comment>
<accession>A0A853A131</accession>
<feature type="region of interest" description="Disordered" evidence="1">
    <location>
        <begin position="1"/>
        <end position="32"/>
    </location>
</feature>
<feature type="transmembrane region" description="Helical" evidence="2">
    <location>
        <begin position="43"/>
        <end position="64"/>
    </location>
</feature>
<proteinExistence type="predicted"/>
<evidence type="ECO:0000313" key="4">
    <source>
        <dbReference type="Proteomes" id="UP000567795"/>
    </source>
</evidence>
<dbReference type="AlphaFoldDB" id="A0A853A131"/>